<feature type="transmembrane region" description="Helical" evidence="7">
    <location>
        <begin position="506"/>
        <end position="524"/>
    </location>
</feature>
<dbReference type="PANTHER" id="PTHR42718">
    <property type="entry name" value="MAJOR FACILITATOR SUPERFAMILY MULTIDRUG TRANSPORTER MFSC"/>
    <property type="match status" value="1"/>
</dbReference>
<comment type="caution">
    <text evidence="9">The sequence shown here is derived from an EMBL/GenBank/DDBJ whole genome shotgun (WGS) entry which is preliminary data.</text>
</comment>
<reference evidence="9 10" key="1">
    <citation type="submission" date="2020-05" db="EMBL/GenBank/DDBJ databases">
        <title>Identification and distribution of gene clusters putatively required for synthesis of sphingolipid metabolism inhibitors in phylogenetically diverse species of the filamentous fungus Fusarium.</title>
        <authorList>
            <person name="Kim H.-S."/>
            <person name="Busman M."/>
            <person name="Brown D.W."/>
            <person name="Divon H."/>
            <person name="Uhlig S."/>
            <person name="Proctor R.H."/>
        </authorList>
    </citation>
    <scope>NUCLEOTIDE SEQUENCE [LARGE SCALE GENOMIC DNA]</scope>
    <source>
        <strain evidence="9 10">NRRL 25211</strain>
    </source>
</reference>
<dbReference type="InterPro" id="IPR020846">
    <property type="entry name" value="MFS_dom"/>
</dbReference>
<dbReference type="PANTHER" id="PTHR42718:SF1">
    <property type="entry name" value="LOW AFFINITY AMMONIUM TRANSPORTER"/>
    <property type="match status" value="1"/>
</dbReference>
<dbReference type="Proteomes" id="UP000544095">
    <property type="component" value="Unassembled WGS sequence"/>
</dbReference>
<evidence type="ECO:0000256" key="4">
    <source>
        <dbReference type="ARBA" id="ARBA00023136"/>
    </source>
</evidence>
<evidence type="ECO:0000256" key="2">
    <source>
        <dbReference type="ARBA" id="ARBA00022692"/>
    </source>
</evidence>
<evidence type="ECO:0000256" key="7">
    <source>
        <dbReference type="SAM" id="Phobius"/>
    </source>
</evidence>
<evidence type="ECO:0000256" key="5">
    <source>
        <dbReference type="ARBA" id="ARBA00023180"/>
    </source>
</evidence>
<feature type="transmembrane region" description="Helical" evidence="7">
    <location>
        <begin position="662"/>
        <end position="681"/>
    </location>
</feature>
<dbReference type="EMBL" id="JAAOAR010000782">
    <property type="protein sequence ID" value="KAF5573728.1"/>
    <property type="molecule type" value="Genomic_DNA"/>
</dbReference>
<feature type="transmembrane region" description="Helical" evidence="7">
    <location>
        <begin position="605"/>
        <end position="625"/>
    </location>
</feature>
<dbReference type="Pfam" id="PF07690">
    <property type="entry name" value="MFS_1"/>
    <property type="match status" value="1"/>
</dbReference>
<dbReference type="Gene3D" id="1.20.1250.20">
    <property type="entry name" value="MFS general substrate transporter like domains"/>
    <property type="match status" value="2"/>
</dbReference>
<keyword evidence="3 7" id="KW-1133">Transmembrane helix</keyword>
<keyword evidence="5" id="KW-0325">Glycoprotein</keyword>
<dbReference type="AlphaFoldDB" id="A0A8H5NQZ7"/>
<dbReference type="InterPro" id="IPR036259">
    <property type="entry name" value="MFS_trans_sf"/>
</dbReference>
<feature type="transmembrane region" description="Helical" evidence="7">
    <location>
        <begin position="536"/>
        <end position="555"/>
    </location>
</feature>
<evidence type="ECO:0000313" key="9">
    <source>
        <dbReference type="EMBL" id="KAF5573728.1"/>
    </source>
</evidence>
<keyword evidence="4 7" id="KW-0472">Membrane</keyword>
<evidence type="ECO:0000256" key="6">
    <source>
        <dbReference type="SAM" id="MobiDB-lite"/>
    </source>
</evidence>
<dbReference type="GO" id="GO:0022857">
    <property type="term" value="F:transmembrane transporter activity"/>
    <property type="evidence" value="ECO:0007669"/>
    <property type="project" value="InterPro"/>
</dbReference>
<feature type="transmembrane region" description="Helical" evidence="7">
    <location>
        <begin position="466"/>
        <end position="486"/>
    </location>
</feature>
<feature type="compositionally biased region" description="Polar residues" evidence="6">
    <location>
        <begin position="61"/>
        <end position="84"/>
    </location>
</feature>
<sequence length="779" mass="84139">MEPLRNVSRPDSEKSEARREINRSNSAVQHVTDTMIAVTESFRHHHQQQYGGYSPAAPAPTYTNISSHSQPGQYSHSRSNSQLYSHSHARSPSSVSEISQNVNLLDMDVVSQMSVSEMTVSPVSPHRGNYIPISLMPRRPPNAETDSLLDREVESEMAHTPAQVPEDLIRLATPNLPPRLDTPHTPPPRFSVPVNLVESRPNETPAVTAGPTPSDFSVNHGGLVQAARRFKAFRGTTQHHQYMALRPDMGTRSLPLGTVTHIRAGSDPDPSSSASQGLRRKPLNEGARMIEFNHATNESLFVAVICMAQVLTYASLAQTLTSARRIGESFFEPERTTHLAWFTSAYALSYGVTTLFGNRIGNVCGQRYTFIAGYIWFALWSLLTGLSVYVQTSANGGAVFFCFCRAMQGIGPALTIPNGHGMLVRAYPPGPRKMLVMGFFDASVPFGFVIGSVMTGLFSNYASWPWAFYCLAAVCTALGISSILVIPAKRVLVYNFEGNLWKRLDILGFVFGIAALIFFSAGWNQAPIVGWDTPQAYILIIAGIILIPLFTFFESQASHPLVPFKQIHLAAGITLGFVTAASAAFGIWAWYFVQFIEVVRSWGPLLTSAALVPVLVVGVIIAFGCWPFANRDFTAQLSMVVSSIAILISSALLASAPTQQAYWANSFVSAIFMGVGMVLIVPASSTVLGRDVPEGQLGLANSITNTAAAFAFSVGLGMAGAVEMGKGGDKDPLGGYRDAQYFGLGLGGLAFILALGLLCAALLRRRGGDLNCLHGVPRA</sequence>
<feature type="transmembrane region" description="Helical" evidence="7">
    <location>
        <begin position="702"/>
        <end position="721"/>
    </location>
</feature>
<evidence type="ECO:0000256" key="1">
    <source>
        <dbReference type="ARBA" id="ARBA00004141"/>
    </source>
</evidence>
<dbReference type="SUPFAM" id="SSF103473">
    <property type="entry name" value="MFS general substrate transporter"/>
    <property type="match status" value="2"/>
</dbReference>
<feature type="compositionally biased region" description="Basic and acidic residues" evidence="6">
    <location>
        <begin position="8"/>
        <end position="22"/>
    </location>
</feature>
<evidence type="ECO:0000313" key="10">
    <source>
        <dbReference type="Proteomes" id="UP000544095"/>
    </source>
</evidence>
<proteinExistence type="predicted"/>
<dbReference type="PROSITE" id="PS50850">
    <property type="entry name" value="MFS"/>
    <property type="match status" value="1"/>
</dbReference>
<feature type="transmembrane region" description="Helical" evidence="7">
    <location>
        <begin position="741"/>
        <end position="763"/>
    </location>
</feature>
<dbReference type="GO" id="GO:0016020">
    <property type="term" value="C:membrane"/>
    <property type="evidence" value="ECO:0007669"/>
    <property type="project" value="UniProtKB-SubCell"/>
</dbReference>
<evidence type="ECO:0000259" key="8">
    <source>
        <dbReference type="PROSITE" id="PS50850"/>
    </source>
</evidence>
<keyword evidence="2 7" id="KW-0812">Transmembrane</keyword>
<feature type="transmembrane region" description="Helical" evidence="7">
    <location>
        <begin position="637"/>
        <end position="656"/>
    </location>
</feature>
<gene>
    <name evidence="9" type="ORF">FPANT_12185</name>
</gene>
<name>A0A8H5NQZ7_9HYPO</name>
<feature type="transmembrane region" description="Helical" evidence="7">
    <location>
        <begin position="435"/>
        <end position="454"/>
    </location>
</feature>
<feature type="domain" description="Major facilitator superfamily (MFS) profile" evidence="8">
    <location>
        <begin position="301"/>
        <end position="768"/>
    </location>
</feature>
<keyword evidence="10" id="KW-1185">Reference proteome</keyword>
<comment type="subcellular location">
    <subcellularLocation>
        <location evidence="1">Membrane</location>
        <topology evidence="1">Multi-pass membrane protein</topology>
    </subcellularLocation>
</comment>
<dbReference type="InterPro" id="IPR011701">
    <property type="entry name" value="MFS"/>
</dbReference>
<accession>A0A8H5NQZ7</accession>
<feature type="region of interest" description="Disordered" evidence="6">
    <location>
        <begin position="45"/>
        <end position="97"/>
    </location>
</feature>
<feature type="transmembrane region" description="Helical" evidence="7">
    <location>
        <begin position="338"/>
        <end position="356"/>
    </location>
</feature>
<protein>
    <submittedName>
        <fullName evidence="9">Aminotriazole resistance</fullName>
    </submittedName>
</protein>
<feature type="region of interest" description="Disordered" evidence="6">
    <location>
        <begin position="1"/>
        <end position="26"/>
    </location>
</feature>
<evidence type="ECO:0000256" key="3">
    <source>
        <dbReference type="ARBA" id="ARBA00022989"/>
    </source>
</evidence>
<feature type="transmembrane region" description="Helical" evidence="7">
    <location>
        <begin position="368"/>
        <end position="390"/>
    </location>
</feature>
<feature type="transmembrane region" description="Helical" evidence="7">
    <location>
        <begin position="567"/>
        <end position="593"/>
    </location>
</feature>
<organism evidence="9 10">
    <name type="scientific">Fusarium pseudoanthophilum</name>
    <dbReference type="NCBI Taxonomy" id="48495"/>
    <lineage>
        <taxon>Eukaryota</taxon>
        <taxon>Fungi</taxon>
        <taxon>Dikarya</taxon>
        <taxon>Ascomycota</taxon>
        <taxon>Pezizomycotina</taxon>
        <taxon>Sordariomycetes</taxon>
        <taxon>Hypocreomycetidae</taxon>
        <taxon>Hypocreales</taxon>
        <taxon>Nectriaceae</taxon>
        <taxon>Fusarium</taxon>
        <taxon>Fusarium fujikuroi species complex</taxon>
    </lineage>
</organism>